<dbReference type="Proteomes" id="UP001152622">
    <property type="component" value="Chromosome 14"/>
</dbReference>
<comment type="caution">
    <text evidence="1">The sequence shown here is derived from an EMBL/GenBank/DDBJ whole genome shotgun (WGS) entry which is preliminary data.</text>
</comment>
<keyword evidence="2" id="KW-1185">Reference proteome</keyword>
<evidence type="ECO:0000313" key="1">
    <source>
        <dbReference type="EMBL" id="KAJ8342768.1"/>
    </source>
</evidence>
<evidence type="ECO:0000313" key="2">
    <source>
        <dbReference type="Proteomes" id="UP001152622"/>
    </source>
</evidence>
<sequence length="135" mass="14760">MRLTPLEVWPIFLPATSGEGLLCRFTVTERASTPVPVCLHKRPFILMPEEGEVRDGVNIKTTKLRQTATVWAWPGALCCAWSSERQSPGHCLQPCLPVVNSWETHCSERISAPPPASAPIISLSQGPHNLKLGPA</sequence>
<dbReference type="AlphaFoldDB" id="A0A9Q1EQ00"/>
<proteinExistence type="predicted"/>
<reference evidence="1" key="1">
    <citation type="journal article" date="2023" name="Science">
        <title>Genome structures resolve the early diversification of teleost fishes.</title>
        <authorList>
            <person name="Parey E."/>
            <person name="Louis A."/>
            <person name="Montfort J."/>
            <person name="Bouchez O."/>
            <person name="Roques C."/>
            <person name="Iampietro C."/>
            <person name="Lluch J."/>
            <person name="Castinel A."/>
            <person name="Donnadieu C."/>
            <person name="Desvignes T."/>
            <person name="Floi Bucao C."/>
            <person name="Jouanno E."/>
            <person name="Wen M."/>
            <person name="Mejri S."/>
            <person name="Dirks R."/>
            <person name="Jansen H."/>
            <person name="Henkel C."/>
            <person name="Chen W.J."/>
            <person name="Zahm M."/>
            <person name="Cabau C."/>
            <person name="Klopp C."/>
            <person name="Thompson A.W."/>
            <person name="Robinson-Rechavi M."/>
            <person name="Braasch I."/>
            <person name="Lecointre G."/>
            <person name="Bobe J."/>
            <person name="Postlethwait J.H."/>
            <person name="Berthelot C."/>
            <person name="Roest Crollius H."/>
            <person name="Guiguen Y."/>
        </authorList>
    </citation>
    <scope>NUCLEOTIDE SEQUENCE</scope>
    <source>
        <strain evidence="1">WJC10195</strain>
    </source>
</reference>
<name>A0A9Q1EQ00_SYNKA</name>
<protein>
    <submittedName>
        <fullName evidence="1">Uncharacterized protein</fullName>
    </submittedName>
</protein>
<organism evidence="1 2">
    <name type="scientific">Synaphobranchus kaupii</name>
    <name type="common">Kaup's arrowtooth eel</name>
    <dbReference type="NCBI Taxonomy" id="118154"/>
    <lineage>
        <taxon>Eukaryota</taxon>
        <taxon>Metazoa</taxon>
        <taxon>Chordata</taxon>
        <taxon>Craniata</taxon>
        <taxon>Vertebrata</taxon>
        <taxon>Euteleostomi</taxon>
        <taxon>Actinopterygii</taxon>
        <taxon>Neopterygii</taxon>
        <taxon>Teleostei</taxon>
        <taxon>Anguilliformes</taxon>
        <taxon>Synaphobranchidae</taxon>
        <taxon>Synaphobranchus</taxon>
    </lineage>
</organism>
<gene>
    <name evidence="1" type="ORF">SKAU_G00326960</name>
</gene>
<accession>A0A9Q1EQ00</accession>
<dbReference type="EMBL" id="JAINUF010000014">
    <property type="protein sequence ID" value="KAJ8342768.1"/>
    <property type="molecule type" value="Genomic_DNA"/>
</dbReference>